<name>B1TF46_9BURK</name>
<gene>
    <name evidence="1" type="ORF">BamMEX5DRAFT_6412</name>
</gene>
<dbReference type="RefSeq" id="WP_006762140.1">
    <property type="nucleotide sequence ID" value="NZ_ABLK01000380.1"/>
</dbReference>
<protein>
    <recommendedName>
        <fullName evidence="3">Reverse transcriptase domain-containing protein</fullName>
    </recommendedName>
</protein>
<dbReference type="PATRIC" id="fig|396597.7.peg.996"/>
<evidence type="ECO:0000313" key="2">
    <source>
        <dbReference type="Proteomes" id="UP000004814"/>
    </source>
</evidence>
<evidence type="ECO:0000313" key="1">
    <source>
        <dbReference type="EMBL" id="EDT37805.1"/>
    </source>
</evidence>
<accession>B1TF46</accession>
<organism evidence="1 2">
    <name type="scientific">Burkholderia ambifaria MEX-5</name>
    <dbReference type="NCBI Taxonomy" id="396597"/>
    <lineage>
        <taxon>Bacteria</taxon>
        <taxon>Pseudomonadati</taxon>
        <taxon>Pseudomonadota</taxon>
        <taxon>Betaproteobacteria</taxon>
        <taxon>Burkholderiales</taxon>
        <taxon>Burkholderiaceae</taxon>
        <taxon>Burkholderia</taxon>
        <taxon>Burkholderia cepacia complex</taxon>
    </lineage>
</organism>
<sequence length="86" mass="9816">MESAFALPAWNTQFGVKAAFDKIDLALFMKAMRHYIKDKWILSYIVSKAGRPTDLRLIRPTWRKIGALKACCADRLKVIAEFRGAN</sequence>
<reference evidence="1 2" key="1">
    <citation type="submission" date="2008-03" db="EMBL/GenBank/DDBJ databases">
        <title>Sequencing of the draft genome and assembly of Burkholderia ambifaria MEX-5.</title>
        <authorList>
            <consortium name="US DOE Joint Genome Institute (JGI-PGF)"/>
            <person name="Copeland A."/>
            <person name="Lucas S."/>
            <person name="Lapidus A."/>
            <person name="Glavina del Rio T."/>
            <person name="Dalin E."/>
            <person name="Tice H."/>
            <person name="Bruce D."/>
            <person name="Goodwin L."/>
            <person name="Pitluck S."/>
            <person name="Larimer F."/>
            <person name="Land M.L."/>
            <person name="Hauser L."/>
            <person name="Tiedje J."/>
            <person name="Richardson P."/>
        </authorList>
    </citation>
    <scope>NUCLEOTIDE SEQUENCE [LARGE SCALE GENOMIC DNA]</scope>
    <source>
        <strain evidence="1 2">MEX-5</strain>
    </source>
</reference>
<dbReference type="EMBL" id="ABLK01000380">
    <property type="protein sequence ID" value="EDT37805.1"/>
    <property type="molecule type" value="Genomic_DNA"/>
</dbReference>
<comment type="caution">
    <text evidence="1">The sequence shown here is derived from an EMBL/GenBank/DDBJ whole genome shotgun (WGS) entry which is preliminary data.</text>
</comment>
<dbReference type="AlphaFoldDB" id="B1TF46"/>
<evidence type="ECO:0008006" key="3">
    <source>
        <dbReference type="Google" id="ProtNLM"/>
    </source>
</evidence>
<proteinExistence type="predicted"/>
<dbReference type="Proteomes" id="UP000004814">
    <property type="component" value="Unassembled WGS sequence"/>
</dbReference>